<accession>A0A517DUI3</accession>
<evidence type="ECO:0000256" key="5">
    <source>
        <dbReference type="ARBA" id="ARBA00022989"/>
    </source>
</evidence>
<evidence type="ECO:0000256" key="1">
    <source>
        <dbReference type="ARBA" id="ARBA00004651"/>
    </source>
</evidence>
<evidence type="ECO:0000256" key="4">
    <source>
        <dbReference type="ARBA" id="ARBA00022692"/>
    </source>
</evidence>
<evidence type="ECO:0000259" key="8">
    <source>
        <dbReference type="Pfam" id="PF01757"/>
    </source>
</evidence>
<gene>
    <name evidence="9" type="ORF">SPTER_23690</name>
</gene>
<dbReference type="InterPro" id="IPR002656">
    <property type="entry name" value="Acyl_transf_3_dom"/>
</dbReference>
<protein>
    <submittedName>
        <fullName evidence="9">Acyltransferase family protein</fullName>
    </submittedName>
</protein>
<dbReference type="Pfam" id="PF01757">
    <property type="entry name" value="Acyl_transf_3"/>
    <property type="match status" value="1"/>
</dbReference>
<comment type="similarity">
    <text evidence="2">Belongs to the acyltransferase 3 family.</text>
</comment>
<dbReference type="KEGG" id="sted:SPTER_23690"/>
<evidence type="ECO:0000256" key="2">
    <source>
        <dbReference type="ARBA" id="ARBA00007400"/>
    </source>
</evidence>
<feature type="transmembrane region" description="Helical" evidence="7">
    <location>
        <begin position="193"/>
        <end position="216"/>
    </location>
</feature>
<name>A0A517DUI3_9FIRM</name>
<dbReference type="GO" id="GO:0016413">
    <property type="term" value="F:O-acetyltransferase activity"/>
    <property type="evidence" value="ECO:0007669"/>
    <property type="project" value="TreeGrafter"/>
</dbReference>
<dbReference type="OrthoDB" id="1661854at2"/>
<feature type="transmembrane region" description="Helical" evidence="7">
    <location>
        <begin position="85"/>
        <end position="103"/>
    </location>
</feature>
<feature type="transmembrane region" description="Helical" evidence="7">
    <location>
        <begin position="37"/>
        <end position="64"/>
    </location>
</feature>
<feature type="transmembrane region" description="Helical" evidence="7">
    <location>
        <begin position="150"/>
        <end position="173"/>
    </location>
</feature>
<keyword evidence="5 7" id="KW-1133">Transmembrane helix</keyword>
<dbReference type="EMBL" id="CP036259">
    <property type="protein sequence ID" value="QDR81014.1"/>
    <property type="molecule type" value="Genomic_DNA"/>
</dbReference>
<organism evidence="9 10">
    <name type="scientific">Sporomusa termitida</name>
    <dbReference type="NCBI Taxonomy" id="2377"/>
    <lineage>
        <taxon>Bacteria</taxon>
        <taxon>Bacillati</taxon>
        <taxon>Bacillota</taxon>
        <taxon>Negativicutes</taxon>
        <taxon>Selenomonadales</taxon>
        <taxon>Sporomusaceae</taxon>
        <taxon>Sporomusa</taxon>
    </lineage>
</organism>
<feature type="transmembrane region" description="Helical" evidence="7">
    <location>
        <begin position="296"/>
        <end position="318"/>
    </location>
</feature>
<dbReference type="Proteomes" id="UP000320776">
    <property type="component" value="Chromosome"/>
</dbReference>
<dbReference type="PANTHER" id="PTHR40074">
    <property type="entry name" value="O-ACETYLTRANSFERASE WECH"/>
    <property type="match status" value="1"/>
</dbReference>
<proteinExistence type="inferred from homology"/>
<feature type="domain" description="Acyltransferase 3" evidence="8">
    <location>
        <begin position="7"/>
        <end position="345"/>
    </location>
</feature>
<dbReference type="GO" id="GO:0005886">
    <property type="term" value="C:plasma membrane"/>
    <property type="evidence" value="ECO:0007669"/>
    <property type="project" value="UniProtKB-SubCell"/>
</dbReference>
<dbReference type="RefSeq" id="WP_144350557.1">
    <property type="nucleotide sequence ID" value="NZ_CP036259.1"/>
</dbReference>
<feature type="transmembrane region" description="Helical" evidence="7">
    <location>
        <begin position="267"/>
        <end position="284"/>
    </location>
</feature>
<keyword evidence="10" id="KW-1185">Reference proteome</keyword>
<feature type="transmembrane region" description="Helical" evidence="7">
    <location>
        <begin position="12"/>
        <end position="31"/>
    </location>
</feature>
<evidence type="ECO:0000256" key="6">
    <source>
        <dbReference type="ARBA" id="ARBA00023136"/>
    </source>
</evidence>
<keyword evidence="3" id="KW-1003">Cell membrane</keyword>
<keyword evidence="9" id="KW-0012">Acyltransferase</keyword>
<dbReference type="AlphaFoldDB" id="A0A517DUI3"/>
<comment type="subcellular location">
    <subcellularLocation>
        <location evidence="1">Cell membrane</location>
        <topology evidence="1">Multi-pass membrane protein</topology>
    </subcellularLocation>
</comment>
<sequence length="379" mass="43212">MAKQHILALDYIRGISMLGVLGIHTGAYSLANPAANPHLFALLEIFTRFSVPIFFFVSAFGLFISQPLQTEFSYRAFLRRRFKAVLLPYLAWSFLYMLHYTWISSDISLWHSPLIYKYLAFGLASYQLYFLVILIWFYACMPCWRQLVRWLLKAPVIGLLSLLTAQILFNYYSSYILTADFDNHYLNLAVQHRMSFLILHYLFIFILGAVCAELYPQFLAALERNRDRITVFFTATLTGMLCFYYYLIYNEHYSLEQAVNTSHQLSPVGVLYTLGATLFFFTVFSRPLPAALATGLACLGNYSYLVYLVHPLVMYYLMIELTQAGIQLTAPVTIAFYLAALVLSTGMAALINKAGRLIPLLSLALTGAFPKQGTIRQKA</sequence>
<feature type="transmembrane region" description="Helical" evidence="7">
    <location>
        <begin position="228"/>
        <end position="247"/>
    </location>
</feature>
<feature type="transmembrane region" description="Helical" evidence="7">
    <location>
        <begin position="115"/>
        <end position="138"/>
    </location>
</feature>
<dbReference type="PANTHER" id="PTHR40074:SF2">
    <property type="entry name" value="O-ACETYLTRANSFERASE WECH"/>
    <property type="match status" value="1"/>
</dbReference>
<dbReference type="GO" id="GO:0009246">
    <property type="term" value="P:enterobacterial common antigen biosynthetic process"/>
    <property type="evidence" value="ECO:0007669"/>
    <property type="project" value="TreeGrafter"/>
</dbReference>
<keyword evidence="6 7" id="KW-0472">Membrane</keyword>
<reference evidence="9 10" key="1">
    <citation type="submission" date="2019-02" db="EMBL/GenBank/DDBJ databases">
        <title>Closed genome of Sporomusa termitida DSM 4440.</title>
        <authorList>
            <person name="Poehlein A."/>
            <person name="Daniel R."/>
        </authorList>
    </citation>
    <scope>NUCLEOTIDE SEQUENCE [LARGE SCALE GENOMIC DNA]</scope>
    <source>
        <strain evidence="9 10">DSM 4440</strain>
    </source>
</reference>
<evidence type="ECO:0000256" key="3">
    <source>
        <dbReference type="ARBA" id="ARBA00022475"/>
    </source>
</evidence>
<feature type="transmembrane region" description="Helical" evidence="7">
    <location>
        <begin position="330"/>
        <end position="351"/>
    </location>
</feature>
<keyword evidence="4 7" id="KW-0812">Transmembrane</keyword>
<keyword evidence="9" id="KW-0808">Transferase</keyword>
<evidence type="ECO:0000256" key="7">
    <source>
        <dbReference type="SAM" id="Phobius"/>
    </source>
</evidence>
<evidence type="ECO:0000313" key="9">
    <source>
        <dbReference type="EMBL" id="QDR81014.1"/>
    </source>
</evidence>
<evidence type="ECO:0000313" key="10">
    <source>
        <dbReference type="Proteomes" id="UP000320776"/>
    </source>
</evidence>